<organism evidence="2 3">
    <name type="scientific">Azospirillum oleiclasticum</name>
    <dbReference type="NCBI Taxonomy" id="2735135"/>
    <lineage>
        <taxon>Bacteria</taxon>
        <taxon>Pseudomonadati</taxon>
        <taxon>Pseudomonadota</taxon>
        <taxon>Alphaproteobacteria</taxon>
        <taxon>Rhodospirillales</taxon>
        <taxon>Azospirillaceae</taxon>
        <taxon>Azospirillum</taxon>
    </lineage>
</organism>
<evidence type="ECO:0000256" key="1">
    <source>
        <dbReference type="ARBA" id="ARBA00022649"/>
    </source>
</evidence>
<gene>
    <name evidence="2" type="ORF">HND93_33690</name>
</gene>
<evidence type="ECO:0000313" key="3">
    <source>
        <dbReference type="Proteomes" id="UP000584642"/>
    </source>
</evidence>
<reference evidence="2 3" key="1">
    <citation type="submission" date="2020-05" db="EMBL/GenBank/DDBJ databases">
        <title>Azospirillum oleiclasticum sp. nov, a nitrogen-fixing and heavy crude oil-emulsifying bacterium isolated from the crude oil of Yumen Oilfield.</title>
        <authorList>
            <person name="Wu D."/>
            <person name="Cai M."/>
            <person name="Zhang X."/>
        </authorList>
    </citation>
    <scope>NUCLEOTIDE SEQUENCE [LARGE SCALE GENOMIC DNA]</scope>
    <source>
        <strain evidence="2 3">ROY-1-1-2</strain>
    </source>
</reference>
<dbReference type="RefSeq" id="WP_180286461.1">
    <property type="nucleotide sequence ID" value="NZ_JABFDB010000044.1"/>
</dbReference>
<dbReference type="EMBL" id="JABFDB010000044">
    <property type="protein sequence ID" value="NYZ24684.1"/>
    <property type="molecule type" value="Genomic_DNA"/>
</dbReference>
<dbReference type="Proteomes" id="UP000584642">
    <property type="component" value="Unassembled WGS sequence"/>
</dbReference>
<proteinExistence type="predicted"/>
<evidence type="ECO:0000313" key="2">
    <source>
        <dbReference type="EMBL" id="NYZ24684.1"/>
    </source>
</evidence>
<name>A0ABX2TKM8_9PROT</name>
<keyword evidence="3" id="KW-1185">Reference proteome</keyword>
<sequence>MSHVRKPDDGYDTTAAKRHVNVTLNEDLVRVAQTYTDNLSDTIETLLADWARSEREKQEKAPGHWEKVVASWNAFDEKHGSFAQEWSQHFWPDPTDEWESGER</sequence>
<protein>
    <submittedName>
        <fullName evidence="2">Type II toxin-antitoxin system CcdA family antitoxin</fullName>
    </submittedName>
</protein>
<accession>A0ABX2TKM8</accession>
<dbReference type="InterPro" id="IPR009956">
    <property type="entry name" value="Post-segregation_anti-tox_CcdA"/>
</dbReference>
<dbReference type="Pfam" id="PF07362">
    <property type="entry name" value="CcdA"/>
    <property type="match status" value="1"/>
</dbReference>
<keyword evidence="1" id="KW-1277">Toxin-antitoxin system</keyword>
<comment type="caution">
    <text evidence="2">The sequence shown here is derived from an EMBL/GenBank/DDBJ whole genome shotgun (WGS) entry which is preliminary data.</text>
</comment>